<gene>
    <name evidence="3" type="ORF">NPX13_g1190</name>
</gene>
<comment type="caution">
    <text evidence="3">The sequence shown here is derived from an EMBL/GenBank/DDBJ whole genome shotgun (WGS) entry which is preliminary data.</text>
</comment>
<dbReference type="AlphaFoldDB" id="A0A9W8NLI1"/>
<proteinExistence type="predicted"/>
<dbReference type="EMBL" id="JANPWZ010000102">
    <property type="protein sequence ID" value="KAJ3579378.1"/>
    <property type="molecule type" value="Genomic_DNA"/>
</dbReference>
<dbReference type="InterPro" id="IPR036812">
    <property type="entry name" value="NAD(P)_OxRdtase_dom_sf"/>
</dbReference>
<dbReference type="Proteomes" id="UP001148614">
    <property type="component" value="Unassembled WGS sequence"/>
</dbReference>
<dbReference type="InterPro" id="IPR023210">
    <property type="entry name" value="NADP_OxRdtase_dom"/>
</dbReference>
<protein>
    <recommendedName>
        <fullName evidence="2">NADP-dependent oxidoreductase domain-containing protein</fullName>
    </recommendedName>
</protein>
<sequence>MIGMSSHPQLIFDGASLGAAFATTAEVSTLLETLKSSGISRIDTAARYPPTNPNASERLLGETNVAARGFSIDSKIFCPGPPEGHLAPDLVRKSLKETYDRLNLGDKRLNVLHCHRPDPVTPLEEQAEVLNEQHKAGLFDKLGISNFDIEMIEKYIAICEEKGYVKPTVYQGMYNLVCRDIEKTLFPTLRKHHIVFNAYSPLAGGFLNGKLSSGETEGTRFEAGNVMDQGYRMIYDKKEMHDAIQFLTTILVSKGISKVEASLRWVAYHSQLNETDGIILGASSLSQIVQNMDAIAKGPLDESIAAAIEEMWNRMSVP</sequence>
<dbReference type="Pfam" id="PF00248">
    <property type="entry name" value="Aldo_ket_red"/>
    <property type="match status" value="1"/>
</dbReference>
<feature type="domain" description="NADP-dependent oxidoreductase" evidence="2">
    <location>
        <begin position="23"/>
        <end position="312"/>
    </location>
</feature>
<accession>A0A9W8NLI1</accession>
<name>A0A9W8NLI1_9PEZI</name>
<keyword evidence="4" id="KW-1185">Reference proteome</keyword>
<dbReference type="GO" id="GO:0016491">
    <property type="term" value="F:oxidoreductase activity"/>
    <property type="evidence" value="ECO:0007669"/>
    <property type="project" value="UniProtKB-KW"/>
</dbReference>
<dbReference type="SUPFAM" id="SSF51430">
    <property type="entry name" value="NAD(P)-linked oxidoreductase"/>
    <property type="match status" value="1"/>
</dbReference>
<dbReference type="VEuPathDB" id="FungiDB:F4678DRAFT_459246"/>
<evidence type="ECO:0000313" key="3">
    <source>
        <dbReference type="EMBL" id="KAJ3579378.1"/>
    </source>
</evidence>
<dbReference type="Gene3D" id="3.20.20.100">
    <property type="entry name" value="NADP-dependent oxidoreductase domain"/>
    <property type="match status" value="1"/>
</dbReference>
<evidence type="ECO:0000256" key="1">
    <source>
        <dbReference type="ARBA" id="ARBA00023002"/>
    </source>
</evidence>
<evidence type="ECO:0000313" key="4">
    <source>
        <dbReference type="Proteomes" id="UP001148614"/>
    </source>
</evidence>
<keyword evidence="1" id="KW-0560">Oxidoreductase</keyword>
<dbReference type="InterPro" id="IPR050523">
    <property type="entry name" value="AKR_Detox_Biosynth"/>
</dbReference>
<organism evidence="3 4">
    <name type="scientific">Xylaria arbuscula</name>
    <dbReference type="NCBI Taxonomy" id="114810"/>
    <lineage>
        <taxon>Eukaryota</taxon>
        <taxon>Fungi</taxon>
        <taxon>Dikarya</taxon>
        <taxon>Ascomycota</taxon>
        <taxon>Pezizomycotina</taxon>
        <taxon>Sordariomycetes</taxon>
        <taxon>Xylariomycetidae</taxon>
        <taxon>Xylariales</taxon>
        <taxon>Xylariaceae</taxon>
        <taxon>Xylaria</taxon>
    </lineage>
</organism>
<dbReference type="CDD" id="cd19075">
    <property type="entry name" value="AKR_AKR7A1-5"/>
    <property type="match status" value="1"/>
</dbReference>
<dbReference type="PANTHER" id="PTHR43364:SF4">
    <property type="entry name" value="NAD(P)-LINKED OXIDOREDUCTASE SUPERFAMILY PROTEIN"/>
    <property type="match status" value="1"/>
</dbReference>
<evidence type="ECO:0000259" key="2">
    <source>
        <dbReference type="Pfam" id="PF00248"/>
    </source>
</evidence>
<dbReference type="PANTHER" id="PTHR43364">
    <property type="entry name" value="NADH-SPECIFIC METHYLGLYOXAL REDUCTASE-RELATED"/>
    <property type="match status" value="1"/>
</dbReference>
<reference evidence="3" key="1">
    <citation type="submission" date="2022-07" db="EMBL/GenBank/DDBJ databases">
        <title>Genome Sequence of Xylaria arbuscula.</title>
        <authorList>
            <person name="Buettner E."/>
        </authorList>
    </citation>
    <scope>NUCLEOTIDE SEQUENCE</scope>
    <source>
        <strain evidence="3">VT107</strain>
    </source>
</reference>